<evidence type="ECO:0000313" key="1">
    <source>
        <dbReference type="EMBL" id="THH40616.1"/>
    </source>
</evidence>
<dbReference type="InterPro" id="IPR029063">
    <property type="entry name" value="SAM-dependent_MTases_sf"/>
</dbReference>
<reference evidence="1 2" key="1">
    <citation type="submission" date="2019-04" db="EMBL/GenBank/DDBJ databases">
        <title>Lewinella litorea sp. nov., isolated from a marine sand.</title>
        <authorList>
            <person name="Yoon J.-H."/>
        </authorList>
    </citation>
    <scope>NUCLEOTIDE SEQUENCE [LARGE SCALE GENOMIC DNA]</scope>
    <source>
        <strain evidence="1 2">HSMS-39</strain>
    </source>
</reference>
<dbReference type="EMBL" id="SRSF01000002">
    <property type="protein sequence ID" value="THH40616.1"/>
    <property type="molecule type" value="Genomic_DNA"/>
</dbReference>
<sequence length="335" mass="36785">MTRHEVLASITDVLLDDATGADLLRDTIDIYRDLLLTASGIDLGGEESIDHFDTGTGVAIGATWAALCVDDLVRTKRFVSGLHRAVQDVMARRPGPVHVFYAGTGPFATLALPLMTRFTPDQLQFTCLEITNASYSAVKRLFANLELEDYIIDVIQTDASTFRIDSALPVDIMLSETMQYCLIDEMQVPIALNLMAQLPPEVIMIPERITLMLAVLEDTRDQAVAVDLGTIFTVDRASLAAYERSPNTSDFPTTRLSVPPSHGVAYGQLAIRTAVEVYGGYGLTDYESGLTVPRIIGDYPDAEHPLESIDFTYQIDPSPLLWMDFVLPQVPVAQV</sequence>
<protein>
    <recommendedName>
        <fullName evidence="3">Phytanoyl-CoA dioxygenase</fullName>
    </recommendedName>
</protein>
<evidence type="ECO:0000313" key="2">
    <source>
        <dbReference type="Proteomes" id="UP000308528"/>
    </source>
</evidence>
<comment type="caution">
    <text evidence="1">The sequence shown here is derived from an EMBL/GenBank/DDBJ whole genome shotgun (WGS) entry which is preliminary data.</text>
</comment>
<dbReference type="Proteomes" id="UP000308528">
    <property type="component" value="Unassembled WGS sequence"/>
</dbReference>
<dbReference type="RefSeq" id="WP_136458049.1">
    <property type="nucleotide sequence ID" value="NZ_SRSF01000002.1"/>
</dbReference>
<keyword evidence="2" id="KW-1185">Reference proteome</keyword>
<gene>
    <name evidence="1" type="ORF">E4021_07755</name>
</gene>
<organism evidence="1 2">
    <name type="scientific">Neolewinella litorea</name>
    <dbReference type="NCBI Taxonomy" id="2562452"/>
    <lineage>
        <taxon>Bacteria</taxon>
        <taxon>Pseudomonadati</taxon>
        <taxon>Bacteroidota</taxon>
        <taxon>Saprospiria</taxon>
        <taxon>Saprospirales</taxon>
        <taxon>Lewinellaceae</taxon>
        <taxon>Neolewinella</taxon>
    </lineage>
</organism>
<evidence type="ECO:0008006" key="3">
    <source>
        <dbReference type="Google" id="ProtNLM"/>
    </source>
</evidence>
<name>A0A4S4NL19_9BACT</name>
<dbReference type="Gene3D" id="3.40.50.150">
    <property type="entry name" value="Vaccinia Virus protein VP39"/>
    <property type="match status" value="1"/>
</dbReference>
<proteinExistence type="predicted"/>
<dbReference type="OrthoDB" id="1157001at2"/>
<dbReference type="AlphaFoldDB" id="A0A4S4NL19"/>
<accession>A0A4S4NL19</accession>